<accession>A0A315XXR1</accession>
<keyword evidence="1" id="KW-1133">Transmembrane helix</keyword>
<evidence type="ECO:0000256" key="1">
    <source>
        <dbReference type="SAM" id="Phobius"/>
    </source>
</evidence>
<evidence type="ECO:0000313" key="3">
    <source>
        <dbReference type="Proteomes" id="UP000245720"/>
    </source>
</evidence>
<evidence type="ECO:0000313" key="2">
    <source>
        <dbReference type="EMBL" id="PWJ12282.1"/>
    </source>
</evidence>
<name>A0A315XXR1_RUMFL</name>
<comment type="caution">
    <text evidence="2">The sequence shown here is derived from an EMBL/GenBank/DDBJ whole genome shotgun (WGS) entry which is preliminary data.</text>
</comment>
<sequence>MKMLKRTIIWFVLLTAIFLIVNAVGSLFVDKLLVGRMTDSMKGYSAKIDMMIHPEYKEPEAEGKSNGLLGLNMRSLLDNSCLDCKENFLSTFIFTNVQMDQSVIMFDENGMSRLSDGIFAVAYEDNGLGADKFKSAVGVIDVNEFIKTSAAGKIYSIMEKSDDILLRLDSYTVSASYVVSPVKITVLHEGGAEIESFDFPASGEVINSDNTYIDHDNKDKTHSGYSFYLKIKDAKRGERRSDRIAKRLADKVVFANGDQNDYEKSYGNGVVNSKMVEVKDGKAMVTVLRFRFLRCVFADTAVLGAIMTLIMVLICRHKDKKKMSVGYGCQGGGYQNGFPDNYNNYRR</sequence>
<dbReference type="OrthoDB" id="1818389at2"/>
<keyword evidence="1" id="KW-0812">Transmembrane</keyword>
<dbReference type="RefSeq" id="WP_109726738.1">
    <property type="nucleotide sequence ID" value="NZ_QGDI01000007.1"/>
</dbReference>
<reference evidence="2 3" key="1">
    <citation type="submission" date="2018-05" db="EMBL/GenBank/DDBJ databases">
        <title>The Hungate 1000. A catalogue of reference genomes from the rumen microbiome.</title>
        <authorList>
            <person name="Kelly W."/>
        </authorList>
    </citation>
    <scope>NUCLEOTIDE SEQUENCE [LARGE SCALE GENOMIC DNA]</scope>
    <source>
        <strain evidence="2 3">SAb67</strain>
    </source>
</reference>
<organism evidence="2 3">
    <name type="scientific">Ruminococcus flavefaciens</name>
    <dbReference type="NCBI Taxonomy" id="1265"/>
    <lineage>
        <taxon>Bacteria</taxon>
        <taxon>Bacillati</taxon>
        <taxon>Bacillota</taxon>
        <taxon>Clostridia</taxon>
        <taxon>Eubacteriales</taxon>
        <taxon>Oscillospiraceae</taxon>
        <taxon>Ruminococcus</taxon>
    </lineage>
</organism>
<gene>
    <name evidence="2" type="ORF">IE37_01973</name>
</gene>
<dbReference type="AlphaFoldDB" id="A0A315XXR1"/>
<proteinExistence type="predicted"/>
<feature type="transmembrane region" description="Helical" evidence="1">
    <location>
        <begin position="296"/>
        <end position="315"/>
    </location>
</feature>
<dbReference type="Proteomes" id="UP000245720">
    <property type="component" value="Unassembled WGS sequence"/>
</dbReference>
<keyword evidence="1" id="KW-0472">Membrane</keyword>
<dbReference type="EMBL" id="QGDI01000007">
    <property type="protein sequence ID" value="PWJ12282.1"/>
    <property type="molecule type" value="Genomic_DNA"/>
</dbReference>
<protein>
    <submittedName>
        <fullName evidence="2">Uncharacterized protein</fullName>
    </submittedName>
</protein>